<organism evidence="1 2">
    <name type="scientific">Streptomyces longwoodensis</name>
    <dbReference type="NCBI Taxonomy" id="68231"/>
    <lineage>
        <taxon>Bacteria</taxon>
        <taxon>Bacillati</taxon>
        <taxon>Actinomycetota</taxon>
        <taxon>Actinomycetes</taxon>
        <taxon>Kitasatosporales</taxon>
        <taxon>Streptomycetaceae</taxon>
        <taxon>Streptomyces</taxon>
    </lineage>
</organism>
<name>A0A101R260_9ACTN</name>
<reference evidence="1 2" key="1">
    <citation type="submission" date="2015-10" db="EMBL/GenBank/DDBJ databases">
        <title>Draft genome sequence of Streptomyces longwoodensis DSM 41677, type strain for the species Streptomyces longwoodensis.</title>
        <authorList>
            <person name="Ruckert C."/>
            <person name="Winkler A."/>
            <person name="Kalinowski J."/>
            <person name="Kampfer P."/>
            <person name="Glaeser S."/>
        </authorList>
    </citation>
    <scope>NUCLEOTIDE SEQUENCE [LARGE SCALE GENOMIC DNA]</scope>
    <source>
        <strain evidence="1 2">DSM 41677</strain>
    </source>
</reference>
<gene>
    <name evidence="1" type="ORF">AQJ30_06565</name>
</gene>
<comment type="caution">
    <text evidence="1">The sequence shown here is derived from an EMBL/GenBank/DDBJ whole genome shotgun (WGS) entry which is preliminary data.</text>
</comment>
<dbReference type="EMBL" id="LMWS01000008">
    <property type="protein sequence ID" value="KUN40325.1"/>
    <property type="molecule type" value="Genomic_DNA"/>
</dbReference>
<accession>A0A101R260</accession>
<keyword evidence="2" id="KW-1185">Reference proteome</keyword>
<dbReference type="Proteomes" id="UP000053271">
    <property type="component" value="Unassembled WGS sequence"/>
</dbReference>
<evidence type="ECO:0000313" key="2">
    <source>
        <dbReference type="Proteomes" id="UP000053271"/>
    </source>
</evidence>
<proteinExistence type="predicted"/>
<protein>
    <submittedName>
        <fullName evidence="1">Uncharacterized protein</fullName>
    </submittedName>
</protein>
<dbReference type="AlphaFoldDB" id="A0A101R260"/>
<sequence>METKTVSECPLHGGGVRPDYLVGRCLEQVVASWHLYGSEAPSGPLDVWLIDSEAVATRITTGSDWCLIVETSNPFARYDMAESGRVEVVPVNGETPFADHLGERVLAVSEESVADSGRIALEIAFGSGRVRCETWSGDLRLSSK</sequence>
<dbReference type="RefSeq" id="WP_067229800.1">
    <property type="nucleotide sequence ID" value="NZ_KQ948550.1"/>
</dbReference>
<evidence type="ECO:0000313" key="1">
    <source>
        <dbReference type="EMBL" id="KUN40325.1"/>
    </source>
</evidence>
<dbReference type="STRING" id="68231.AQJ30_06565"/>
<dbReference type="GeneID" id="91424285"/>